<evidence type="ECO:0000313" key="1">
    <source>
        <dbReference type="EMBL" id="EPY16275.1"/>
    </source>
</evidence>
<evidence type="ECO:0000313" key="2">
    <source>
        <dbReference type="Proteomes" id="UP000015354"/>
    </source>
</evidence>
<protein>
    <submittedName>
        <fullName evidence="1">Uncharacterized protein</fullName>
    </submittedName>
</protein>
<reference evidence="1 2" key="1">
    <citation type="journal article" date="2013" name="PLoS ONE">
        <title>Predicting the Proteins of Angomonas deanei, Strigomonas culicis and Their Respective Endosymbionts Reveals New Aspects of the Trypanosomatidae Family.</title>
        <authorList>
            <person name="Motta M.C."/>
            <person name="Martins A.C."/>
            <person name="de Souza S.S."/>
            <person name="Catta-Preta C.M."/>
            <person name="Silva R."/>
            <person name="Klein C.C."/>
            <person name="de Almeida L.G."/>
            <person name="de Lima Cunha O."/>
            <person name="Ciapina L.P."/>
            <person name="Brocchi M."/>
            <person name="Colabardini A.C."/>
            <person name="de Araujo Lima B."/>
            <person name="Machado C.R."/>
            <person name="de Almeida Soares C.M."/>
            <person name="Probst C.M."/>
            <person name="de Menezes C.B."/>
            <person name="Thompson C.E."/>
            <person name="Bartholomeu D.C."/>
            <person name="Gradia D.F."/>
            <person name="Pavoni D.P."/>
            <person name="Grisard E.C."/>
            <person name="Fantinatti-Garboggini F."/>
            <person name="Marchini F.K."/>
            <person name="Rodrigues-Luiz G.F."/>
            <person name="Wagner G."/>
            <person name="Goldman G.H."/>
            <person name="Fietto J.L."/>
            <person name="Elias M.C."/>
            <person name="Goldman M.H."/>
            <person name="Sagot M.F."/>
            <person name="Pereira M."/>
            <person name="Stoco P.H."/>
            <person name="de Mendonca-Neto R.P."/>
            <person name="Teixeira S.M."/>
            <person name="Maciel T.E."/>
            <person name="de Oliveira Mendes T.A."/>
            <person name="Urmenyi T.P."/>
            <person name="de Souza W."/>
            <person name="Schenkman S."/>
            <person name="de Vasconcelos A.T."/>
        </authorList>
    </citation>
    <scope>NUCLEOTIDE SEQUENCE [LARGE SCALE GENOMIC DNA]</scope>
</reference>
<accession>S9V0G2</accession>
<dbReference type="Proteomes" id="UP000015354">
    <property type="component" value="Unassembled WGS sequence"/>
</dbReference>
<dbReference type="AlphaFoldDB" id="S9V0G2"/>
<organism evidence="1 2">
    <name type="scientific">Strigomonas culicis</name>
    <dbReference type="NCBI Taxonomy" id="28005"/>
    <lineage>
        <taxon>Eukaryota</taxon>
        <taxon>Discoba</taxon>
        <taxon>Euglenozoa</taxon>
        <taxon>Kinetoplastea</taxon>
        <taxon>Metakinetoplastina</taxon>
        <taxon>Trypanosomatida</taxon>
        <taxon>Trypanosomatidae</taxon>
        <taxon>Strigomonadinae</taxon>
        <taxon>Strigomonas</taxon>
    </lineage>
</organism>
<sequence>MFSSAVARALVSPFSSASLMSFAVMRSASPMPMSSVLRTSWLDTTASVAAMMGCYLKGERWTTTKKKNYKRVCGMLRTVRIHYAKYTLCTLAASDVEGGGEIHLSRKQIVMNRHQ</sequence>
<proteinExistence type="predicted"/>
<dbReference type="EMBL" id="ATMH01011391">
    <property type="protein sequence ID" value="EPY16275.1"/>
    <property type="molecule type" value="Genomic_DNA"/>
</dbReference>
<gene>
    <name evidence="1" type="ORF">STCU_11428</name>
</gene>
<keyword evidence="2" id="KW-1185">Reference proteome</keyword>
<comment type="caution">
    <text evidence="1">The sequence shown here is derived from an EMBL/GenBank/DDBJ whole genome shotgun (WGS) entry which is preliminary data.</text>
</comment>
<name>S9V0G2_9TRYP</name>